<dbReference type="InterPro" id="IPR016024">
    <property type="entry name" value="ARM-type_fold"/>
</dbReference>
<keyword evidence="2" id="KW-0418">Kinase</keyword>
<dbReference type="InterPro" id="IPR000403">
    <property type="entry name" value="PI3/4_kinase_cat_dom"/>
</dbReference>
<evidence type="ECO:0000259" key="4">
    <source>
        <dbReference type="PROSITE" id="PS50290"/>
    </source>
</evidence>
<dbReference type="InterPro" id="IPR018936">
    <property type="entry name" value="PI3/4_kinase_CS"/>
</dbReference>
<dbReference type="InterPro" id="IPR014710">
    <property type="entry name" value="RmlC-like_jellyroll"/>
</dbReference>
<dbReference type="InterPro" id="IPR001263">
    <property type="entry name" value="PI3K_accessory_dom"/>
</dbReference>
<evidence type="ECO:0000256" key="2">
    <source>
        <dbReference type="ARBA" id="ARBA00022777"/>
    </source>
</evidence>
<dbReference type="SMART" id="SM00065">
    <property type="entry name" value="GAF"/>
    <property type="match status" value="1"/>
</dbReference>
<dbReference type="GO" id="GO:0005886">
    <property type="term" value="C:plasma membrane"/>
    <property type="evidence" value="ECO:0007669"/>
    <property type="project" value="TreeGrafter"/>
</dbReference>
<dbReference type="Gene3D" id="3.30.450.40">
    <property type="match status" value="1"/>
</dbReference>
<dbReference type="SUPFAM" id="SSF55781">
    <property type="entry name" value="GAF domain-like"/>
    <property type="match status" value="1"/>
</dbReference>
<feature type="domain" description="PIK helical" evidence="5">
    <location>
        <begin position="599"/>
        <end position="776"/>
    </location>
</feature>
<evidence type="ECO:0000259" key="5">
    <source>
        <dbReference type="PROSITE" id="PS51545"/>
    </source>
</evidence>
<dbReference type="PANTHER" id="PTHR10048">
    <property type="entry name" value="PHOSPHATIDYLINOSITOL KINASE"/>
    <property type="match status" value="1"/>
</dbReference>
<dbReference type="GO" id="GO:0005942">
    <property type="term" value="C:phosphatidylinositol 3-kinase complex"/>
    <property type="evidence" value="ECO:0007669"/>
    <property type="project" value="TreeGrafter"/>
</dbReference>
<gene>
    <name evidence="7" type="ORF">H257_10836</name>
</gene>
<dbReference type="GO" id="GO:0048015">
    <property type="term" value="P:phosphatidylinositol-mediated signaling"/>
    <property type="evidence" value="ECO:0007669"/>
    <property type="project" value="TreeGrafter"/>
</dbReference>
<dbReference type="EMBL" id="KI913143">
    <property type="protein sequence ID" value="ETV74739.1"/>
    <property type="molecule type" value="Genomic_DNA"/>
</dbReference>
<dbReference type="Pfam" id="PF00613">
    <property type="entry name" value="PI3Ka"/>
    <property type="match status" value="1"/>
</dbReference>
<dbReference type="SMART" id="SM00145">
    <property type="entry name" value="PI3Ka"/>
    <property type="match status" value="1"/>
</dbReference>
<dbReference type="InterPro" id="IPR011009">
    <property type="entry name" value="Kinase-like_dom_sf"/>
</dbReference>
<dbReference type="GeneID" id="20812832"/>
<dbReference type="InterPro" id="IPR042236">
    <property type="entry name" value="PI3K_accessory_sf"/>
</dbReference>
<dbReference type="SUPFAM" id="SSF48371">
    <property type="entry name" value="ARM repeat"/>
    <property type="match status" value="1"/>
</dbReference>
<dbReference type="AlphaFoldDB" id="W4G6Q4"/>
<dbReference type="InterPro" id="IPR002420">
    <property type="entry name" value="PI3K-type_C2_dom"/>
</dbReference>
<proteinExistence type="inferred from homology"/>
<dbReference type="Gene3D" id="2.60.120.10">
    <property type="entry name" value="Jelly Rolls"/>
    <property type="match status" value="1"/>
</dbReference>
<dbReference type="InterPro" id="IPR003018">
    <property type="entry name" value="GAF"/>
</dbReference>
<dbReference type="SUPFAM" id="SSF51206">
    <property type="entry name" value="cAMP-binding domain-like"/>
    <property type="match status" value="1"/>
</dbReference>
<protein>
    <recommendedName>
        <fullName evidence="8">Phosphatidylinositol 3-kinase</fullName>
    </recommendedName>
</protein>
<dbReference type="GO" id="GO:0005737">
    <property type="term" value="C:cytoplasm"/>
    <property type="evidence" value="ECO:0007669"/>
    <property type="project" value="TreeGrafter"/>
</dbReference>
<dbReference type="Pfam" id="PF00454">
    <property type="entry name" value="PI3_PI4_kinase"/>
    <property type="match status" value="1"/>
</dbReference>
<dbReference type="InterPro" id="IPR035448">
    <property type="entry name" value="PI3Kc"/>
</dbReference>
<dbReference type="Gene3D" id="2.60.40.150">
    <property type="entry name" value="C2 domain"/>
    <property type="match status" value="1"/>
</dbReference>
<dbReference type="InterPro" id="IPR018490">
    <property type="entry name" value="cNMP-bd_dom_sf"/>
</dbReference>
<comment type="similarity">
    <text evidence="3">Belongs to the PI3/PI4-kinase family.</text>
</comment>
<dbReference type="RefSeq" id="XP_009835826.1">
    <property type="nucleotide sequence ID" value="XM_009837524.1"/>
</dbReference>
<dbReference type="PROSITE" id="PS51547">
    <property type="entry name" value="C2_PI3K"/>
    <property type="match status" value="1"/>
</dbReference>
<evidence type="ECO:0000259" key="6">
    <source>
        <dbReference type="PROSITE" id="PS51547"/>
    </source>
</evidence>
<dbReference type="SMART" id="SM00146">
    <property type="entry name" value="PI3Kc"/>
    <property type="match status" value="1"/>
</dbReference>
<dbReference type="SUPFAM" id="SSF49562">
    <property type="entry name" value="C2 domain (Calcium/lipid-binding domain, CaLB)"/>
    <property type="match status" value="1"/>
</dbReference>
<dbReference type="GO" id="GO:0043491">
    <property type="term" value="P:phosphatidylinositol 3-kinase/protein kinase B signal transduction"/>
    <property type="evidence" value="ECO:0007669"/>
    <property type="project" value="TreeGrafter"/>
</dbReference>
<evidence type="ECO:0008006" key="8">
    <source>
        <dbReference type="Google" id="ProtNLM"/>
    </source>
</evidence>
<dbReference type="GO" id="GO:0035005">
    <property type="term" value="F:1-phosphatidylinositol-4-phosphate 3-kinase activity"/>
    <property type="evidence" value="ECO:0007669"/>
    <property type="project" value="TreeGrafter"/>
</dbReference>
<dbReference type="PROSITE" id="PS00915">
    <property type="entry name" value="PI3_4_KINASE_1"/>
    <property type="match status" value="1"/>
</dbReference>
<dbReference type="InterPro" id="IPR029016">
    <property type="entry name" value="GAF-like_dom_sf"/>
</dbReference>
<dbReference type="InterPro" id="IPR035892">
    <property type="entry name" value="C2_domain_sf"/>
</dbReference>
<dbReference type="PANTHER" id="PTHR10048:SF14">
    <property type="entry name" value="LD28067P"/>
    <property type="match status" value="1"/>
</dbReference>
<evidence type="ECO:0000256" key="1">
    <source>
        <dbReference type="ARBA" id="ARBA00022679"/>
    </source>
</evidence>
<dbReference type="GO" id="GO:0016477">
    <property type="term" value="P:cell migration"/>
    <property type="evidence" value="ECO:0007669"/>
    <property type="project" value="TreeGrafter"/>
</dbReference>
<evidence type="ECO:0000313" key="7">
    <source>
        <dbReference type="EMBL" id="ETV74739.1"/>
    </source>
</evidence>
<dbReference type="PROSITE" id="PS00916">
    <property type="entry name" value="PI3_4_KINASE_2"/>
    <property type="match status" value="1"/>
</dbReference>
<name>W4G6Q4_APHAT</name>
<dbReference type="VEuPathDB" id="FungiDB:H257_10836"/>
<organism evidence="7">
    <name type="scientific">Aphanomyces astaci</name>
    <name type="common">Crayfish plague agent</name>
    <dbReference type="NCBI Taxonomy" id="112090"/>
    <lineage>
        <taxon>Eukaryota</taxon>
        <taxon>Sar</taxon>
        <taxon>Stramenopiles</taxon>
        <taxon>Oomycota</taxon>
        <taxon>Saprolegniomycetes</taxon>
        <taxon>Saprolegniales</taxon>
        <taxon>Verrucalvaceae</taxon>
        <taxon>Aphanomyces</taxon>
    </lineage>
</organism>
<feature type="domain" description="C2 PI3K-type" evidence="6">
    <location>
        <begin position="438"/>
        <end position="585"/>
    </location>
</feature>
<dbReference type="Gene3D" id="3.30.1010.10">
    <property type="entry name" value="Phosphatidylinositol 3-kinase Catalytic Subunit, Chain A, domain 4"/>
    <property type="match status" value="1"/>
</dbReference>
<dbReference type="PROSITE" id="PS50290">
    <property type="entry name" value="PI3_4_KINASE_3"/>
    <property type="match status" value="1"/>
</dbReference>
<dbReference type="Gene3D" id="1.10.1070.11">
    <property type="entry name" value="Phosphatidylinositol 3-/4-kinase, catalytic domain"/>
    <property type="match status" value="1"/>
</dbReference>
<dbReference type="Gene3D" id="1.25.40.70">
    <property type="entry name" value="Phosphatidylinositol 3-kinase, accessory domain (PIK)"/>
    <property type="match status" value="1"/>
</dbReference>
<dbReference type="InterPro" id="IPR015433">
    <property type="entry name" value="PI3/4_kinase"/>
</dbReference>
<keyword evidence="1" id="KW-0808">Transferase</keyword>
<dbReference type="GO" id="GO:0016303">
    <property type="term" value="F:1-phosphatidylinositol-3-kinase activity"/>
    <property type="evidence" value="ECO:0007669"/>
    <property type="project" value="TreeGrafter"/>
</dbReference>
<accession>W4G6Q4</accession>
<feature type="domain" description="PI3K/PI4K catalytic" evidence="4">
    <location>
        <begin position="841"/>
        <end position="1130"/>
    </location>
</feature>
<dbReference type="STRING" id="112090.W4G6Q4"/>
<dbReference type="InterPro" id="IPR036940">
    <property type="entry name" value="PI3/4_kinase_cat_sf"/>
</dbReference>
<dbReference type="CDD" id="cd00891">
    <property type="entry name" value="PI3Kc"/>
    <property type="match status" value="1"/>
</dbReference>
<reference evidence="7" key="1">
    <citation type="submission" date="2013-12" db="EMBL/GenBank/DDBJ databases">
        <title>The Genome Sequence of Aphanomyces astaci APO3.</title>
        <authorList>
            <consortium name="The Broad Institute Genomics Platform"/>
            <person name="Russ C."/>
            <person name="Tyler B."/>
            <person name="van West P."/>
            <person name="Dieguez-Uribeondo J."/>
            <person name="Young S.K."/>
            <person name="Zeng Q."/>
            <person name="Gargeya S."/>
            <person name="Fitzgerald M."/>
            <person name="Abouelleil A."/>
            <person name="Alvarado L."/>
            <person name="Chapman S.B."/>
            <person name="Gainer-Dewar J."/>
            <person name="Goldberg J."/>
            <person name="Griggs A."/>
            <person name="Gujja S."/>
            <person name="Hansen M."/>
            <person name="Howarth C."/>
            <person name="Imamovic A."/>
            <person name="Ireland A."/>
            <person name="Larimer J."/>
            <person name="McCowan C."/>
            <person name="Murphy C."/>
            <person name="Pearson M."/>
            <person name="Poon T.W."/>
            <person name="Priest M."/>
            <person name="Roberts A."/>
            <person name="Saif S."/>
            <person name="Shea T."/>
            <person name="Sykes S."/>
            <person name="Wortman J."/>
            <person name="Nusbaum C."/>
            <person name="Birren B."/>
        </authorList>
    </citation>
    <scope>NUCLEOTIDE SEQUENCE [LARGE SCALE GENOMIC DNA]</scope>
    <source>
        <strain evidence="7">APO3</strain>
    </source>
</reference>
<dbReference type="SUPFAM" id="SSF56112">
    <property type="entry name" value="Protein kinase-like (PK-like)"/>
    <property type="match status" value="1"/>
</dbReference>
<sequence>METTTVKSLLEEDAAILVDIKKELQDIHLMMETPSQHAVRPGSPLSSSNVEVAASTAKQLSIRKRFKTAVRQLVFMEKTKDKVHEAYESESVSRLRNMPTLSLLCAVPLFQTLDGAALMDLNAHVQVTSHSANSTIFAKGLDACVYIIRCGTAWVKAPGKERTSGEFHHDDVVCESGDIVDPVEFLDKNDQFKCVAVGLVDALAIPREVLLKYKDHLPRLSDSLHSVRYINKACESFRKWASHTASGLRYEAKDSNESTTNPSLYVSPQSFIREILLSISPELDLDHCIQCMARLFTRVFQAQTIRLYLLNPRATHFLTKFATDGGSGAQVPTSMGVPGLVYRHQLPLQMTIATADTAAMPQVDWPAYHAHKSVVAVPVFQPKTSDVVLAVWEVISDTIEYSAHEMHLLELAATFMQPYLGQCDRPTQRMGSISQVETPSSMKPRVLRLATPISTVQLTVGLYHGDQLIVPEVSIVSAKGTAVTGSVKEFDFADGISFGCSVQSLPRAVHVVWRVTSVAKPHKALAHAACLLFSFDHYLRTGTLTLRLERKSSELLPVGFEDSVLLSTHHEDNYMVVEFPKYQYPLTYRSYDPVMLSSPWQAPPDCASDLTDVLAAITSDPMRPLTPADKAYLWTSRDALTSTPAALMPFLLSVDWSNRAQVTEAYAFLYRWSAPTYLQALQLLSRKFPDPFVRAYAVRCLDSLPDYRLRLYLLQLVQALKYEPHHDSALMRFLFVRAVKSPSEVGYALFWLLQAELHLPLVHDRFQLLSTQYLCHCSTYRLELYQSVYVMRLLEAIAMQVKLQPSKAASEAMLRDRLANAIVPQWFQLPLHPTVFYTSFVPAQCRVMDSAKKPLFLCLVPMKPLQPLPAPSNSICHNTIFKCGDDLRQDQLTLQLLRVMDDLWKSAGLDLKVSAYACVSTGHNIGFIQVVDQASTLASICWDRHRHRTSRRVRKAAAIKTAMWGKAVLTDWLAHKSAGDDATATFVVSCAGYCVATYVLGVGDRHNDNLMLTESGRFLHIDFGHFLGHFKTYCGYKRERAPFVLTPAMVHAMGDRFDTFRAKCVAAFAVLRANASLLITLLQLALSSGIPELTPDTIPWLATSLMLDLTDDQATDKLNALIDVALATVTTRINHATHILAH</sequence>
<dbReference type="OrthoDB" id="67688at2759"/>
<evidence type="ECO:0000256" key="3">
    <source>
        <dbReference type="PROSITE-ProRule" id="PRU00880"/>
    </source>
</evidence>
<dbReference type="PROSITE" id="PS51545">
    <property type="entry name" value="PIK_HELICAL"/>
    <property type="match status" value="1"/>
</dbReference>